<gene>
    <name evidence="3" type="ORF">KUV26_15075</name>
</gene>
<comment type="caution">
    <text evidence="3">The sequence shown here is derived from an EMBL/GenBank/DDBJ whole genome shotgun (WGS) entry which is preliminary data.</text>
</comment>
<keyword evidence="1" id="KW-0472">Membrane</keyword>
<protein>
    <submittedName>
        <fullName evidence="3">PACE efflux transporter</fullName>
    </submittedName>
</protein>
<evidence type="ECO:0000256" key="1">
    <source>
        <dbReference type="SAM" id="Phobius"/>
    </source>
</evidence>
<dbReference type="EMBL" id="JAHVJA010000007">
    <property type="protein sequence ID" value="MBY6140761.1"/>
    <property type="molecule type" value="Genomic_DNA"/>
</dbReference>
<keyword evidence="4" id="KW-1185">Reference proteome</keyword>
<feature type="domain" description="Chlorhexidine efflux transporter" evidence="2">
    <location>
        <begin position="79"/>
        <end position="141"/>
    </location>
</feature>
<dbReference type="RefSeq" id="WP_222505553.1">
    <property type="nucleotide sequence ID" value="NZ_JAHVJA010000007.1"/>
</dbReference>
<evidence type="ECO:0000313" key="4">
    <source>
        <dbReference type="Proteomes" id="UP000766629"/>
    </source>
</evidence>
<dbReference type="InterPro" id="IPR007896">
    <property type="entry name" value="BTP_bacteria"/>
</dbReference>
<evidence type="ECO:0000259" key="2">
    <source>
        <dbReference type="Pfam" id="PF05232"/>
    </source>
</evidence>
<dbReference type="InterPro" id="IPR058208">
    <property type="entry name" value="PACE"/>
</dbReference>
<feature type="transmembrane region" description="Helical" evidence="1">
    <location>
        <begin position="112"/>
        <end position="131"/>
    </location>
</feature>
<dbReference type="NCBIfam" id="NF033664">
    <property type="entry name" value="PACE_transport"/>
    <property type="match status" value="1"/>
</dbReference>
<feature type="transmembrane region" description="Helical" evidence="1">
    <location>
        <begin position="20"/>
        <end position="37"/>
    </location>
</feature>
<accession>A0ABS7NHT1</accession>
<organism evidence="3 4">
    <name type="scientific">Leisingera daeponensis</name>
    <dbReference type="NCBI Taxonomy" id="405746"/>
    <lineage>
        <taxon>Bacteria</taxon>
        <taxon>Pseudomonadati</taxon>
        <taxon>Pseudomonadota</taxon>
        <taxon>Alphaproteobacteria</taxon>
        <taxon>Rhodobacterales</taxon>
        <taxon>Roseobacteraceae</taxon>
        <taxon>Leisingera</taxon>
    </lineage>
</organism>
<feature type="transmembrane region" description="Helical" evidence="1">
    <location>
        <begin position="43"/>
        <end position="64"/>
    </location>
</feature>
<keyword evidence="1" id="KW-0812">Transmembrane</keyword>
<reference evidence="3 4" key="1">
    <citation type="submission" date="2021-06" db="EMBL/GenBank/DDBJ databases">
        <title>50 bacteria genomes isolated from Dapeng, Shenzhen, China.</title>
        <authorList>
            <person name="Zheng W."/>
            <person name="Yu S."/>
            <person name="Huang Y."/>
        </authorList>
    </citation>
    <scope>NUCLEOTIDE SEQUENCE [LARGE SCALE GENOMIC DNA]</scope>
    <source>
        <strain evidence="3 4">DP1N14-2</strain>
    </source>
</reference>
<dbReference type="Proteomes" id="UP000766629">
    <property type="component" value="Unassembled WGS sequence"/>
</dbReference>
<sequence length="150" mass="16426">MAGKVAMRSAKDRLRYTISFEILLMAVLVPVGAAFFDKPLSDIGLLGAFLAVKAMLLNLLYNWIFDRADARAGRVSSDRSPLGRLLHAGGFEATLLITSLPVYIWWLNLGLLQALATDLSVTSFVVVYTYGFTLAYDRLFPVAAAEPGRP</sequence>
<evidence type="ECO:0000313" key="3">
    <source>
        <dbReference type="EMBL" id="MBY6140761.1"/>
    </source>
</evidence>
<feature type="transmembrane region" description="Helical" evidence="1">
    <location>
        <begin position="85"/>
        <end position="106"/>
    </location>
</feature>
<keyword evidence="1" id="KW-1133">Transmembrane helix</keyword>
<dbReference type="Pfam" id="PF05232">
    <property type="entry name" value="BTP"/>
    <property type="match status" value="2"/>
</dbReference>
<name>A0ABS7NHT1_9RHOB</name>
<feature type="domain" description="Chlorhexidine efflux transporter" evidence="2">
    <location>
        <begin position="8"/>
        <end position="70"/>
    </location>
</feature>
<proteinExistence type="predicted"/>